<feature type="transmembrane region" description="Helical" evidence="6">
    <location>
        <begin position="47"/>
        <end position="63"/>
    </location>
</feature>
<evidence type="ECO:0000313" key="8">
    <source>
        <dbReference type="EMBL" id="NNV57481.1"/>
    </source>
</evidence>
<accession>A0A8J8FKD3</accession>
<proteinExistence type="inferred from homology"/>
<feature type="transmembrane region" description="Helical" evidence="6">
    <location>
        <begin position="75"/>
        <end position="94"/>
    </location>
</feature>
<gene>
    <name evidence="8" type="ORF">GD597_18555</name>
</gene>
<comment type="similarity">
    <text evidence="2">Belongs to the UPF0382 family.</text>
</comment>
<dbReference type="PROSITE" id="PS51257">
    <property type="entry name" value="PROKAR_LIPOPROTEIN"/>
    <property type="match status" value="1"/>
</dbReference>
<evidence type="ECO:0000256" key="6">
    <source>
        <dbReference type="SAM" id="Phobius"/>
    </source>
</evidence>
<name>A0A8J8FKD3_9BACT</name>
<sequence>MNRSFIIIAALLGACTVALGAFGAHALKDKLTEYTTGIYETAVKYQFYHVFALLATGMLMQYFSNSWMLWSGRLFIIGMLIFCGSLYLLTYFLINGNESMKWLGAITPIGGLCFIAGWVCMAIGIIKTPA</sequence>
<evidence type="ECO:0000313" key="9">
    <source>
        <dbReference type="Proteomes" id="UP000598971"/>
    </source>
</evidence>
<feature type="transmembrane region" description="Helical" evidence="6">
    <location>
        <begin position="106"/>
        <end position="126"/>
    </location>
</feature>
<dbReference type="AlphaFoldDB" id="A0A8J8FKD3"/>
<dbReference type="GO" id="GO:0005886">
    <property type="term" value="C:plasma membrane"/>
    <property type="evidence" value="ECO:0007669"/>
    <property type="project" value="TreeGrafter"/>
</dbReference>
<comment type="subcellular location">
    <subcellularLocation>
        <location evidence="1">Membrane</location>
        <topology evidence="1">Multi-pass membrane protein</topology>
    </subcellularLocation>
</comment>
<evidence type="ECO:0000256" key="3">
    <source>
        <dbReference type="ARBA" id="ARBA00022692"/>
    </source>
</evidence>
<dbReference type="Proteomes" id="UP000598971">
    <property type="component" value="Unassembled WGS sequence"/>
</dbReference>
<keyword evidence="9" id="KW-1185">Reference proteome</keyword>
<reference evidence="8" key="1">
    <citation type="submission" date="2019-10" db="EMBL/GenBank/DDBJ databases">
        <title>Draft genome sequence of Panacibacter sp. KCS-6.</title>
        <authorList>
            <person name="Yim K.J."/>
        </authorList>
    </citation>
    <scope>NUCLEOTIDE SEQUENCE</scope>
    <source>
        <strain evidence="8">KCS-6</strain>
    </source>
</reference>
<dbReference type="Pfam" id="PF04241">
    <property type="entry name" value="DUF423"/>
    <property type="match status" value="1"/>
</dbReference>
<keyword evidence="4 6" id="KW-1133">Transmembrane helix</keyword>
<evidence type="ECO:0000256" key="5">
    <source>
        <dbReference type="ARBA" id="ARBA00023136"/>
    </source>
</evidence>
<dbReference type="PANTHER" id="PTHR43461">
    <property type="entry name" value="TRANSMEMBRANE PROTEIN 256"/>
    <property type="match status" value="1"/>
</dbReference>
<feature type="chain" id="PRO_5035215607" evidence="7">
    <location>
        <begin position="27"/>
        <end position="130"/>
    </location>
</feature>
<keyword evidence="5 6" id="KW-0472">Membrane</keyword>
<comment type="caution">
    <text evidence="8">The sequence shown here is derived from an EMBL/GenBank/DDBJ whole genome shotgun (WGS) entry which is preliminary data.</text>
</comment>
<dbReference type="InterPro" id="IPR006696">
    <property type="entry name" value="DUF423"/>
</dbReference>
<dbReference type="EMBL" id="WHPF01000015">
    <property type="protein sequence ID" value="NNV57481.1"/>
    <property type="molecule type" value="Genomic_DNA"/>
</dbReference>
<dbReference type="RefSeq" id="WP_171609427.1">
    <property type="nucleotide sequence ID" value="NZ_WHPF01000015.1"/>
</dbReference>
<keyword evidence="3 6" id="KW-0812">Transmembrane</keyword>
<evidence type="ECO:0000256" key="2">
    <source>
        <dbReference type="ARBA" id="ARBA00009694"/>
    </source>
</evidence>
<dbReference type="PANTHER" id="PTHR43461:SF1">
    <property type="entry name" value="TRANSMEMBRANE PROTEIN 256"/>
    <property type="match status" value="1"/>
</dbReference>
<evidence type="ECO:0000256" key="7">
    <source>
        <dbReference type="SAM" id="SignalP"/>
    </source>
</evidence>
<protein>
    <submittedName>
        <fullName evidence="8">DUF423 domain-containing protein</fullName>
    </submittedName>
</protein>
<feature type="signal peptide" evidence="7">
    <location>
        <begin position="1"/>
        <end position="26"/>
    </location>
</feature>
<organism evidence="8 9">
    <name type="scientific">Limnovirga soli</name>
    <dbReference type="NCBI Taxonomy" id="2656915"/>
    <lineage>
        <taxon>Bacteria</taxon>
        <taxon>Pseudomonadati</taxon>
        <taxon>Bacteroidota</taxon>
        <taxon>Chitinophagia</taxon>
        <taxon>Chitinophagales</taxon>
        <taxon>Chitinophagaceae</taxon>
        <taxon>Limnovirga</taxon>
    </lineage>
</organism>
<evidence type="ECO:0000256" key="1">
    <source>
        <dbReference type="ARBA" id="ARBA00004141"/>
    </source>
</evidence>
<evidence type="ECO:0000256" key="4">
    <source>
        <dbReference type="ARBA" id="ARBA00022989"/>
    </source>
</evidence>
<keyword evidence="7" id="KW-0732">Signal</keyword>